<dbReference type="PROSITE" id="PS51123">
    <property type="entry name" value="OMPA_2"/>
    <property type="match status" value="1"/>
</dbReference>
<keyword evidence="6" id="KW-1133">Transmembrane helix</keyword>
<dbReference type="Gene3D" id="3.30.1330.60">
    <property type="entry name" value="OmpA-like domain"/>
    <property type="match status" value="1"/>
</dbReference>
<evidence type="ECO:0000313" key="8">
    <source>
        <dbReference type="EMBL" id="CAE6694020.1"/>
    </source>
</evidence>
<dbReference type="InterPro" id="IPR006664">
    <property type="entry name" value="OMP_bac"/>
</dbReference>
<dbReference type="Pfam" id="PF00691">
    <property type="entry name" value="OmpA"/>
    <property type="match status" value="1"/>
</dbReference>
<evidence type="ECO:0000256" key="2">
    <source>
        <dbReference type="ARBA" id="ARBA00023136"/>
    </source>
</evidence>
<feature type="transmembrane region" description="Helical" evidence="6">
    <location>
        <begin position="30"/>
        <end position="50"/>
    </location>
</feature>
<evidence type="ECO:0000313" key="9">
    <source>
        <dbReference type="Proteomes" id="UP000675880"/>
    </source>
</evidence>
<evidence type="ECO:0000256" key="5">
    <source>
        <dbReference type="SAM" id="MobiDB-lite"/>
    </source>
</evidence>
<evidence type="ECO:0000256" key="1">
    <source>
        <dbReference type="ARBA" id="ARBA00004442"/>
    </source>
</evidence>
<keyword evidence="9" id="KW-1185">Reference proteome</keyword>
<comment type="subcellular location">
    <subcellularLocation>
        <location evidence="1">Cell outer membrane</location>
    </subcellularLocation>
</comment>
<dbReference type="EMBL" id="CAJNBJ010000001">
    <property type="protein sequence ID" value="CAE6694020.1"/>
    <property type="molecule type" value="Genomic_DNA"/>
</dbReference>
<evidence type="ECO:0000256" key="3">
    <source>
        <dbReference type="ARBA" id="ARBA00023237"/>
    </source>
</evidence>
<evidence type="ECO:0000256" key="6">
    <source>
        <dbReference type="SAM" id="Phobius"/>
    </source>
</evidence>
<dbReference type="Proteomes" id="UP000675880">
    <property type="component" value="Unassembled WGS sequence"/>
</dbReference>
<feature type="domain" description="OmpA-like" evidence="7">
    <location>
        <begin position="99"/>
        <end position="216"/>
    </location>
</feature>
<sequence length="274" mass="29404">MQKSPTATATVSAGPVAPTIMGPEKDMKDVYILSGLVGFLAIVVAAFWYYSQADEAAHSNRSAEALNSAQVSQVLKDSTEQMPVIASVPTTRVEMAPLASRSTDILHDDISFEVGRKGLTDDGKAALQRHAEFLKNEPDWGVLVQGYTDQQGSMSFNKILGLKRAETVKQQLIALGVPETAIRTVSLGEEGALCIDKSDVCRRMNRRVHLEMRKIGLEHMVSAPLATESLTDSLADNVDRFTETETVDPIGEIPASASVETDPAATAVDSSTGN</sequence>
<dbReference type="SUPFAM" id="SSF103088">
    <property type="entry name" value="OmpA-like"/>
    <property type="match status" value="1"/>
</dbReference>
<proteinExistence type="predicted"/>
<name>A0ABM8QFN2_9BACT</name>
<dbReference type="PANTHER" id="PTHR30329">
    <property type="entry name" value="STATOR ELEMENT OF FLAGELLAR MOTOR COMPLEX"/>
    <property type="match status" value="1"/>
</dbReference>
<dbReference type="CDD" id="cd07185">
    <property type="entry name" value="OmpA_C-like"/>
    <property type="match status" value="1"/>
</dbReference>
<reference evidence="8 9" key="1">
    <citation type="submission" date="2021-02" db="EMBL/GenBank/DDBJ databases">
        <authorList>
            <person name="Han P."/>
        </authorList>
    </citation>
    <scope>NUCLEOTIDE SEQUENCE [LARGE SCALE GENOMIC DNA]</scope>
    <source>
        <strain evidence="8">Candidatus Nitrospira sp. ZN2</strain>
    </source>
</reference>
<keyword evidence="2 4" id="KW-0472">Membrane</keyword>
<evidence type="ECO:0000259" key="7">
    <source>
        <dbReference type="PROSITE" id="PS51123"/>
    </source>
</evidence>
<accession>A0ABM8QFN2</accession>
<keyword evidence="3" id="KW-0998">Cell outer membrane</keyword>
<comment type="caution">
    <text evidence="8">The sequence shown here is derived from an EMBL/GenBank/DDBJ whole genome shotgun (WGS) entry which is preliminary data.</text>
</comment>
<evidence type="ECO:0000256" key="4">
    <source>
        <dbReference type="PROSITE-ProRule" id="PRU00473"/>
    </source>
</evidence>
<dbReference type="RefSeq" id="WP_213040260.1">
    <property type="nucleotide sequence ID" value="NZ_CAJNBJ010000001.1"/>
</dbReference>
<dbReference type="PANTHER" id="PTHR30329:SF21">
    <property type="entry name" value="LIPOPROTEIN YIAD-RELATED"/>
    <property type="match status" value="1"/>
</dbReference>
<gene>
    <name evidence="8" type="ORF">NSPZN2_10365</name>
</gene>
<feature type="region of interest" description="Disordered" evidence="5">
    <location>
        <begin position="245"/>
        <end position="274"/>
    </location>
</feature>
<dbReference type="InterPro" id="IPR050330">
    <property type="entry name" value="Bact_OuterMem_StrucFunc"/>
</dbReference>
<dbReference type="InterPro" id="IPR036737">
    <property type="entry name" value="OmpA-like_sf"/>
</dbReference>
<dbReference type="PRINTS" id="PR01021">
    <property type="entry name" value="OMPADOMAIN"/>
</dbReference>
<keyword evidence="6" id="KW-0812">Transmembrane</keyword>
<protein>
    <submittedName>
        <fullName evidence="8">OmpA-like domain-containing protein</fullName>
    </submittedName>
</protein>
<dbReference type="InterPro" id="IPR006665">
    <property type="entry name" value="OmpA-like"/>
</dbReference>
<organism evidence="8 9">
    <name type="scientific">Nitrospira defluvii</name>
    <dbReference type="NCBI Taxonomy" id="330214"/>
    <lineage>
        <taxon>Bacteria</taxon>
        <taxon>Pseudomonadati</taxon>
        <taxon>Nitrospirota</taxon>
        <taxon>Nitrospiria</taxon>
        <taxon>Nitrospirales</taxon>
        <taxon>Nitrospiraceae</taxon>
        <taxon>Nitrospira</taxon>
    </lineage>
</organism>